<dbReference type="NCBIfam" id="TIGR00527">
    <property type="entry name" value="gcvH"/>
    <property type="match status" value="1"/>
</dbReference>
<dbReference type="InterPro" id="IPR033753">
    <property type="entry name" value="GCV_H/Fam206"/>
</dbReference>
<dbReference type="InterPro" id="IPR011053">
    <property type="entry name" value="Single_hybrid_motif"/>
</dbReference>
<evidence type="ECO:0000259" key="5">
    <source>
        <dbReference type="PROSITE" id="PS50968"/>
    </source>
</evidence>
<dbReference type="InterPro" id="IPR017453">
    <property type="entry name" value="GCV_H_sub"/>
</dbReference>
<feature type="modified residue" description="N6-lipoyllysine" evidence="3 4">
    <location>
        <position position="73"/>
    </location>
</feature>
<reference evidence="6" key="1">
    <citation type="journal article" date="2020" name="ISME J.">
        <title>Gammaproteobacteria mediating utilization of methyl-, sulfur- and petroleum organic compounds in deep ocean hydrothermal plumes.</title>
        <authorList>
            <person name="Zhou Z."/>
            <person name="Liu Y."/>
            <person name="Pan J."/>
            <person name="Cron B.R."/>
            <person name="Toner B.M."/>
            <person name="Anantharaman K."/>
            <person name="Breier J.A."/>
            <person name="Dick G.J."/>
            <person name="Li M."/>
        </authorList>
    </citation>
    <scope>NUCLEOTIDE SEQUENCE</scope>
    <source>
        <strain evidence="6">SZUA-1501</strain>
    </source>
</reference>
<evidence type="ECO:0000313" key="6">
    <source>
        <dbReference type="EMBL" id="HIP98733.1"/>
    </source>
</evidence>
<dbReference type="InterPro" id="IPR000089">
    <property type="entry name" value="Biotin_lipoyl"/>
</dbReference>
<evidence type="ECO:0000256" key="1">
    <source>
        <dbReference type="ARBA" id="ARBA00009249"/>
    </source>
</evidence>
<keyword evidence="2 3" id="KW-0450">Lipoyl</keyword>
<protein>
    <recommendedName>
        <fullName evidence="3">Glycine cleavage system H protein</fullName>
    </recommendedName>
</protein>
<dbReference type="GO" id="GO:0005960">
    <property type="term" value="C:glycine cleavage complex"/>
    <property type="evidence" value="ECO:0007669"/>
    <property type="project" value="InterPro"/>
</dbReference>
<dbReference type="PROSITE" id="PS50968">
    <property type="entry name" value="BIOTINYL_LIPOYL"/>
    <property type="match status" value="1"/>
</dbReference>
<dbReference type="CDD" id="cd06848">
    <property type="entry name" value="GCS_H"/>
    <property type="match status" value="1"/>
</dbReference>
<dbReference type="NCBIfam" id="NF002270">
    <property type="entry name" value="PRK01202.1"/>
    <property type="match status" value="1"/>
</dbReference>
<proteinExistence type="inferred from homology"/>
<dbReference type="SUPFAM" id="SSF51230">
    <property type="entry name" value="Single hybrid motif"/>
    <property type="match status" value="1"/>
</dbReference>
<evidence type="ECO:0000256" key="4">
    <source>
        <dbReference type="PIRSR" id="PIRSR617453-50"/>
    </source>
</evidence>
<feature type="domain" description="Lipoyl-binding" evidence="5">
    <location>
        <begin position="32"/>
        <end position="114"/>
    </location>
</feature>
<dbReference type="EMBL" id="DQVE01000053">
    <property type="protein sequence ID" value="HIP98733.1"/>
    <property type="molecule type" value="Genomic_DNA"/>
</dbReference>
<dbReference type="HAMAP" id="MF_00272">
    <property type="entry name" value="GcvH"/>
    <property type="match status" value="1"/>
</dbReference>
<dbReference type="PANTHER" id="PTHR11715:SF3">
    <property type="entry name" value="GLYCINE CLEAVAGE SYSTEM H PROTEIN-RELATED"/>
    <property type="match status" value="1"/>
</dbReference>
<name>A0A9D0YPV5_AQUAO</name>
<dbReference type="Pfam" id="PF01597">
    <property type="entry name" value="GCV_H"/>
    <property type="match status" value="1"/>
</dbReference>
<dbReference type="GO" id="GO:0019464">
    <property type="term" value="P:glycine decarboxylation via glycine cleavage system"/>
    <property type="evidence" value="ECO:0007669"/>
    <property type="project" value="UniProtKB-UniRule"/>
</dbReference>
<gene>
    <name evidence="3 6" type="primary">gcvH</name>
    <name evidence="6" type="ORF">EYH37_05170</name>
</gene>
<dbReference type="GO" id="GO:0005829">
    <property type="term" value="C:cytosol"/>
    <property type="evidence" value="ECO:0007669"/>
    <property type="project" value="TreeGrafter"/>
</dbReference>
<organism evidence="6 7">
    <name type="scientific">Aquifex aeolicus</name>
    <dbReference type="NCBI Taxonomy" id="63363"/>
    <lineage>
        <taxon>Bacteria</taxon>
        <taxon>Pseudomonadati</taxon>
        <taxon>Aquificota</taxon>
        <taxon>Aquificia</taxon>
        <taxon>Aquificales</taxon>
        <taxon>Aquificaceae</taxon>
        <taxon>Aquifex</taxon>
    </lineage>
</organism>
<comment type="subunit">
    <text evidence="3">The glycine cleavage system is composed of four proteins: P, T, L and H.</text>
</comment>
<dbReference type="AlphaFoldDB" id="A0A9D0YPV5"/>
<dbReference type="Gene3D" id="2.40.50.100">
    <property type="match status" value="1"/>
</dbReference>
<dbReference type="PROSITE" id="PS00189">
    <property type="entry name" value="LIPOYL"/>
    <property type="match status" value="1"/>
</dbReference>
<dbReference type="Proteomes" id="UP000606463">
    <property type="component" value="Unassembled WGS sequence"/>
</dbReference>
<evidence type="ECO:0000313" key="7">
    <source>
        <dbReference type="Proteomes" id="UP000606463"/>
    </source>
</evidence>
<comment type="caution">
    <text evidence="6">The sequence shown here is derived from an EMBL/GenBank/DDBJ whole genome shotgun (WGS) entry which is preliminary data.</text>
</comment>
<sequence>MEEILVADKYRVPKDRYYTKEHEWCLPEEEGKARIGITDYAQQELGDIVYVELPQLNDEVEQNDTIANVESVKSVASVYSPVSGKIVDVNGELETSPELINEYPYEDGWICVIKMRDPSELEDLMSAEEYAEYLKELVEEEGESPEDFLQEELPE</sequence>
<comment type="similarity">
    <text evidence="1 3">Belongs to the GcvH family.</text>
</comment>
<dbReference type="InterPro" id="IPR002930">
    <property type="entry name" value="GCV_H"/>
</dbReference>
<dbReference type="GO" id="GO:0009249">
    <property type="term" value="P:protein lipoylation"/>
    <property type="evidence" value="ECO:0007669"/>
    <property type="project" value="TreeGrafter"/>
</dbReference>
<accession>A0A9D0YPV5</accession>
<dbReference type="InterPro" id="IPR003016">
    <property type="entry name" value="2-oxoA_DH_lipoyl-BS"/>
</dbReference>
<evidence type="ECO:0000256" key="2">
    <source>
        <dbReference type="ARBA" id="ARBA00022823"/>
    </source>
</evidence>
<evidence type="ECO:0000256" key="3">
    <source>
        <dbReference type="HAMAP-Rule" id="MF_00272"/>
    </source>
</evidence>
<comment type="cofactor">
    <cofactor evidence="3">
        <name>(R)-lipoate</name>
        <dbReference type="ChEBI" id="CHEBI:83088"/>
    </cofactor>
    <text evidence="3">Binds 1 lipoyl cofactor covalently.</text>
</comment>
<dbReference type="PANTHER" id="PTHR11715">
    <property type="entry name" value="GLYCINE CLEAVAGE SYSTEM H PROTEIN"/>
    <property type="match status" value="1"/>
</dbReference>
<comment type="function">
    <text evidence="3">The glycine cleavage system catalyzes the degradation of glycine. The H protein shuttles the methylamine group of glycine from the P protein to the T protein.</text>
</comment>